<evidence type="ECO:0000256" key="1">
    <source>
        <dbReference type="ARBA" id="ARBA00004141"/>
    </source>
</evidence>
<dbReference type="GO" id="GO:0015280">
    <property type="term" value="F:ligand-gated sodium channel activity"/>
    <property type="evidence" value="ECO:0007669"/>
    <property type="project" value="TreeGrafter"/>
</dbReference>
<dbReference type="PANTHER" id="PTHR11690">
    <property type="entry name" value="AMILORIDE-SENSITIVE SODIUM CHANNEL-RELATED"/>
    <property type="match status" value="1"/>
</dbReference>
<name>A0A0K0F9A3_STRVS</name>
<protein>
    <submittedName>
        <fullName evidence="16">Acid-sensing ion channel 1</fullName>
    </submittedName>
</protein>
<feature type="transmembrane region" description="Helical" evidence="14">
    <location>
        <begin position="76"/>
        <end position="100"/>
    </location>
</feature>
<dbReference type="WBParaSite" id="SVE_0540400.1">
    <property type="protein sequence ID" value="SVE_0540400.1"/>
    <property type="gene ID" value="SVE_0540400"/>
</dbReference>
<sequence length="535" mass="61294">MSSCTLVSNCTDVVPRKTFWPFLKIKRNRKYVKRVRSITKSQSLKGSKYETRRFFASTSVMGPGHIIRSKGKLKMFWISIFILCTSFFIVQSCLLMAIYLSKPTVSKISIVSKEEGLIFPSITFCNFNPIRYSYVDRLNKTGLFSTKLLDYISMSLIEIPDLMNLADYKDLMDGQRELEKYANYINETFSINDFIFDAGFECGEMLRICSLGGQEFNCCSAAKPVLTKNGKCYEINLNSSHNEQLHNPVRPGIDNGLMIIADYHSEEQLFVDTDIAEESLFGDIFQKGFRYSMHEKKEGNPFASEDSTASPGTRVFTALDVEFNKLLENNDWGNCTNNWPLEYEDKREYSSKNCKTVCRAKYFNDSCGCAPYAYNIDGKYVVCTPFQLYNCIKKDKKFPNKNVVLPSCEECGSDCESWIYSAYNSYGGDFPTEALYKLAGRNKSWTPDFIKNNFVAVNIFLKDNSYTYYEQLKATTLSEVLSNIGGSMGLFLGMNIFSVGEIYIYLLRICWVCVSKRRRKEIIKKRNRSSSQITV</sequence>
<dbReference type="Proteomes" id="UP000035680">
    <property type="component" value="Unassembled WGS sequence"/>
</dbReference>
<keyword evidence="11 13" id="KW-0739">Sodium transport</keyword>
<dbReference type="Gene3D" id="1.10.287.770">
    <property type="entry name" value="YojJ-like"/>
    <property type="match status" value="1"/>
</dbReference>
<keyword evidence="10" id="KW-0325">Glycoprotein</keyword>
<evidence type="ECO:0000256" key="3">
    <source>
        <dbReference type="ARBA" id="ARBA00022448"/>
    </source>
</evidence>
<keyword evidence="12 13" id="KW-0407">Ion channel</keyword>
<evidence type="ECO:0000256" key="7">
    <source>
        <dbReference type="ARBA" id="ARBA00023053"/>
    </source>
</evidence>
<evidence type="ECO:0000313" key="16">
    <source>
        <dbReference type="WBParaSite" id="SVE_0540400.1"/>
    </source>
</evidence>
<evidence type="ECO:0000256" key="13">
    <source>
        <dbReference type="RuleBase" id="RU000679"/>
    </source>
</evidence>
<accession>A0A0K0F9A3</accession>
<reference evidence="16" key="2">
    <citation type="submission" date="2015-08" db="UniProtKB">
        <authorList>
            <consortium name="WormBaseParasite"/>
        </authorList>
    </citation>
    <scope>IDENTIFICATION</scope>
</reference>
<evidence type="ECO:0000256" key="14">
    <source>
        <dbReference type="SAM" id="Phobius"/>
    </source>
</evidence>
<evidence type="ECO:0000256" key="9">
    <source>
        <dbReference type="ARBA" id="ARBA00023136"/>
    </source>
</evidence>
<evidence type="ECO:0000256" key="6">
    <source>
        <dbReference type="ARBA" id="ARBA00022989"/>
    </source>
</evidence>
<keyword evidence="8 13" id="KW-0406">Ion transport</keyword>
<dbReference type="PANTHER" id="PTHR11690:SF222">
    <property type="entry name" value="AMILORIDE-SENSITIVE SODIUM CHANNEL SUBUNIT GAMMA"/>
    <property type="match status" value="1"/>
</dbReference>
<dbReference type="Pfam" id="PF00858">
    <property type="entry name" value="ASC"/>
    <property type="match status" value="1"/>
</dbReference>
<keyword evidence="3 13" id="KW-0813">Transport</keyword>
<evidence type="ECO:0000256" key="2">
    <source>
        <dbReference type="ARBA" id="ARBA00007193"/>
    </source>
</evidence>
<comment type="similarity">
    <text evidence="2 13">Belongs to the amiloride-sensitive sodium channel (TC 1.A.6) family.</text>
</comment>
<dbReference type="GO" id="GO:0005886">
    <property type="term" value="C:plasma membrane"/>
    <property type="evidence" value="ECO:0007669"/>
    <property type="project" value="TreeGrafter"/>
</dbReference>
<reference evidence="15" key="1">
    <citation type="submission" date="2014-07" db="EMBL/GenBank/DDBJ databases">
        <authorList>
            <person name="Martin A.A"/>
            <person name="De Silva N."/>
        </authorList>
    </citation>
    <scope>NUCLEOTIDE SEQUENCE</scope>
</reference>
<comment type="subcellular location">
    <subcellularLocation>
        <location evidence="1">Membrane</location>
        <topology evidence="1">Multi-pass membrane protein</topology>
    </subcellularLocation>
</comment>
<keyword evidence="15" id="KW-1185">Reference proteome</keyword>
<evidence type="ECO:0000256" key="8">
    <source>
        <dbReference type="ARBA" id="ARBA00023065"/>
    </source>
</evidence>
<feature type="transmembrane region" description="Helical" evidence="14">
    <location>
        <begin position="488"/>
        <end position="514"/>
    </location>
</feature>
<proteinExistence type="inferred from homology"/>
<organism evidence="15 16">
    <name type="scientific">Strongyloides venezuelensis</name>
    <name type="common">Threadworm</name>
    <dbReference type="NCBI Taxonomy" id="75913"/>
    <lineage>
        <taxon>Eukaryota</taxon>
        <taxon>Metazoa</taxon>
        <taxon>Ecdysozoa</taxon>
        <taxon>Nematoda</taxon>
        <taxon>Chromadorea</taxon>
        <taxon>Rhabditida</taxon>
        <taxon>Tylenchina</taxon>
        <taxon>Panagrolaimomorpha</taxon>
        <taxon>Strongyloidoidea</taxon>
        <taxon>Strongyloididae</taxon>
        <taxon>Strongyloides</taxon>
    </lineage>
</organism>
<keyword evidence="6 14" id="KW-1133">Transmembrane helix</keyword>
<keyword evidence="5 13" id="KW-0812">Transmembrane</keyword>
<dbReference type="PRINTS" id="PR01078">
    <property type="entry name" value="AMINACHANNEL"/>
</dbReference>
<keyword evidence="4 13" id="KW-0894">Sodium channel</keyword>
<keyword evidence="9 14" id="KW-0472">Membrane</keyword>
<dbReference type="AlphaFoldDB" id="A0A0K0F9A3"/>
<dbReference type="InterPro" id="IPR001873">
    <property type="entry name" value="ENaC"/>
</dbReference>
<dbReference type="Gene3D" id="1.10.287.820">
    <property type="entry name" value="Acid-sensing ion channel domain"/>
    <property type="match status" value="1"/>
</dbReference>
<evidence type="ECO:0000313" key="15">
    <source>
        <dbReference type="Proteomes" id="UP000035680"/>
    </source>
</evidence>
<evidence type="ECO:0000256" key="12">
    <source>
        <dbReference type="ARBA" id="ARBA00023303"/>
    </source>
</evidence>
<keyword evidence="7" id="KW-0915">Sodium</keyword>
<evidence type="ECO:0000256" key="4">
    <source>
        <dbReference type="ARBA" id="ARBA00022461"/>
    </source>
</evidence>
<dbReference type="STRING" id="75913.A0A0K0F9A3"/>
<evidence type="ECO:0000256" key="10">
    <source>
        <dbReference type="ARBA" id="ARBA00023180"/>
    </source>
</evidence>
<evidence type="ECO:0000256" key="11">
    <source>
        <dbReference type="ARBA" id="ARBA00023201"/>
    </source>
</evidence>
<evidence type="ECO:0000256" key="5">
    <source>
        <dbReference type="ARBA" id="ARBA00022692"/>
    </source>
</evidence>